<keyword evidence="3" id="KW-1185">Reference proteome</keyword>
<dbReference type="AlphaFoldDB" id="A0AAD9ZFH1"/>
<reference evidence="2" key="1">
    <citation type="submission" date="2022-11" db="EMBL/GenBank/DDBJ databases">
        <title>Chromosomal genome sequence assembly and mating type (MAT) locus characterization of the leprose asexual lichenized fungus Lepraria neglecta (Nyl.) Erichsen.</title>
        <authorList>
            <person name="Allen J.L."/>
            <person name="Pfeffer B."/>
        </authorList>
    </citation>
    <scope>NUCLEOTIDE SEQUENCE</scope>
    <source>
        <strain evidence="2">Allen 5258</strain>
    </source>
</reference>
<evidence type="ECO:0000313" key="3">
    <source>
        <dbReference type="Proteomes" id="UP001276659"/>
    </source>
</evidence>
<organism evidence="2 3">
    <name type="scientific">Lepraria neglecta</name>
    <dbReference type="NCBI Taxonomy" id="209136"/>
    <lineage>
        <taxon>Eukaryota</taxon>
        <taxon>Fungi</taxon>
        <taxon>Dikarya</taxon>
        <taxon>Ascomycota</taxon>
        <taxon>Pezizomycotina</taxon>
        <taxon>Lecanoromycetes</taxon>
        <taxon>OSLEUM clade</taxon>
        <taxon>Lecanoromycetidae</taxon>
        <taxon>Lecanorales</taxon>
        <taxon>Lecanorineae</taxon>
        <taxon>Stereocaulaceae</taxon>
        <taxon>Lepraria</taxon>
    </lineage>
</organism>
<feature type="compositionally biased region" description="Basic and acidic residues" evidence="1">
    <location>
        <begin position="140"/>
        <end position="153"/>
    </location>
</feature>
<evidence type="ECO:0000256" key="1">
    <source>
        <dbReference type="SAM" id="MobiDB-lite"/>
    </source>
</evidence>
<gene>
    <name evidence="2" type="ORF">OEA41_000021</name>
</gene>
<proteinExistence type="predicted"/>
<accession>A0AAD9ZFH1</accession>
<dbReference type="EMBL" id="JASNWA010000003">
    <property type="protein sequence ID" value="KAK3177889.1"/>
    <property type="molecule type" value="Genomic_DNA"/>
</dbReference>
<feature type="compositionally biased region" description="Basic and acidic residues" evidence="1">
    <location>
        <begin position="111"/>
        <end position="129"/>
    </location>
</feature>
<evidence type="ECO:0000313" key="2">
    <source>
        <dbReference type="EMBL" id="KAK3177889.1"/>
    </source>
</evidence>
<name>A0AAD9ZFH1_9LECA</name>
<protein>
    <submittedName>
        <fullName evidence="2">Uncharacterized protein</fullName>
    </submittedName>
</protein>
<feature type="region of interest" description="Disordered" evidence="1">
    <location>
        <begin position="109"/>
        <end position="153"/>
    </location>
</feature>
<comment type="caution">
    <text evidence="2">The sequence shown here is derived from an EMBL/GenBank/DDBJ whole genome shotgun (WGS) entry which is preliminary data.</text>
</comment>
<dbReference type="Proteomes" id="UP001276659">
    <property type="component" value="Unassembled WGS sequence"/>
</dbReference>
<sequence length="221" mass="24531">MNDKSANVDLAAKDPRALRSIAGGSLGGYTCPPELWEHARHVRKYLATKAAARRLSRPHNTASHEKYLAPATIGHNPRDHDGPYSTINPGRWLGGGFLLTSPYINRQITHSYDRRPNDSKTDAKPRKLEGQMLASGGPPPHDDNSEGPKREPEMLLQPETRPISHEQLVIAVKGIYAALVMVEAKCFDIDKRQSAAAQEKDPAKKIQLKNDQWQSLIALHK</sequence>